<protein>
    <recommendedName>
        <fullName evidence="4">Integral membrane protein</fullName>
    </recommendedName>
</protein>
<keyword evidence="1" id="KW-1133">Transmembrane helix</keyword>
<keyword evidence="1" id="KW-0812">Transmembrane</keyword>
<name>A0ABV6K1K8_9LACO</name>
<keyword evidence="1" id="KW-0472">Membrane</keyword>
<evidence type="ECO:0000256" key="1">
    <source>
        <dbReference type="SAM" id="Phobius"/>
    </source>
</evidence>
<proteinExistence type="predicted"/>
<dbReference type="Proteomes" id="UP001589855">
    <property type="component" value="Unassembled WGS sequence"/>
</dbReference>
<sequence length="79" mass="8955">MAHGLFYSVILIGFFASMIIHWIYRAYFDFLITLHTVEVLFLGVVGWYGFGPLVVVPLAILWLLGIGLIYTMNQFAKVG</sequence>
<evidence type="ECO:0000313" key="2">
    <source>
        <dbReference type="EMBL" id="MFC0422997.1"/>
    </source>
</evidence>
<comment type="caution">
    <text evidence="2">The sequence shown here is derived from an EMBL/GenBank/DDBJ whole genome shotgun (WGS) entry which is preliminary data.</text>
</comment>
<dbReference type="RefSeq" id="WP_137644747.1">
    <property type="nucleotide sequence ID" value="NZ_BAABRM010000029.1"/>
</dbReference>
<evidence type="ECO:0008006" key="4">
    <source>
        <dbReference type="Google" id="ProtNLM"/>
    </source>
</evidence>
<gene>
    <name evidence="2" type="ORF">ACFFGS_02280</name>
</gene>
<keyword evidence="3" id="KW-1185">Reference proteome</keyword>
<evidence type="ECO:0000313" key="3">
    <source>
        <dbReference type="Proteomes" id="UP001589855"/>
    </source>
</evidence>
<feature type="transmembrane region" description="Helical" evidence="1">
    <location>
        <begin position="6"/>
        <end position="24"/>
    </location>
</feature>
<organism evidence="2 3">
    <name type="scientific">Lactiplantibacillus plajomi</name>
    <dbReference type="NCBI Taxonomy" id="1457217"/>
    <lineage>
        <taxon>Bacteria</taxon>
        <taxon>Bacillati</taxon>
        <taxon>Bacillota</taxon>
        <taxon>Bacilli</taxon>
        <taxon>Lactobacillales</taxon>
        <taxon>Lactobacillaceae</taxon>
        <taxon>Lactiplantibacillus</taxon>
    </lineage>
</organism>
<dbReference type="EMBL" id="JBHLUK010000010">
    <property type="protein sequence ID" value="MFC0422997.1"/>
    <property type="molecule type" value="Genomic_DNA"/>
</dbReference>
<feature type="transmembrane region" description="Helical" evidence="1">
    <location>
        <begin position="54"/>
        <end position="72"/>
    </location>
</feature>
<accession>A0ABV6K1K8</accession>
<reference evidence="2 3" key="1">
    <citation type="submission" date="2024-09" db="EMBL/GenBank/DDBJ databases">
        <authorList>
            <person name="Sun Q."/>
            <person name="Mori K."/>
        </authorList>
    </citation>
    <scope>NUCLEOTIDE SEQUENCE [LARGE SCALE GENOMIC DNA]</scope>
    <source>
        <strain evidence="2 3">TBRC 4575</strain>
    </source>
</reference>